<dbReference type="RefSeq" id="XP_067158311.1">
    <property type="nucleotide sequence ID" value="XM_067302210.1"/>
</dbReference>
<dbReference type="PANTHER" id="PTHR12606">
    <property type="entry name" value="SENTRIN/SUMO-SPECIFIC PROTEASE"/>
    <property type="match status" value="1"/>
</dbReference>
<dbReference type="GeneID" id="136992655"/>
<sequence>MCEFLGANTTWEIQLKAAKETSLVAKALTHVIRLSTEDESHNSVVVHPPPNGGAFTVHRSSRVLQAACRGTQWGSGGPVARDVRTSAAAAGPMYQWLLGALGALLAAAAARRAAPLPAPPPRKRPPRSVQSPVEDPDQTPAKKRKSDYAVRKPKERVEKVPAVVKFPAKAADKHRKASVSNAAPSAESAEETQSTASDNLSNRPAGCAQDLEMLQVDKMPCGSNTRLNKAALSLSHKTIPCLSASRNGKHRIKPTLEDALTLRPPIREHTMLESTTSESGKTGRPFCTAEEDVQRGEKEKYKRLLKLVKEKYPRSCPIPQSTNFCNAQASSKEPVTSASHLEEQRRGEDIYQCMTLKTSIKCADACGPQWLQKNDMIRYYTAAENSHEQGRPVKQASAGRQRGAEISEEVSFRLRLAPVLSRKSSALDVEEKKFPSSEKRVEGLSPLTEAMEREVTAAFNEGEPNEIMSSAFKLKVTREDIHTLRNLHWLNDEIINFYMNLLVERNKKERYPALYAFSTFFYPKLISGGYKAVKRWTRGVDLFKQDLILVPIHLRVHWALAVIDVRRKSIKYFDSVGQKGDKICETLIRYLQEESKEKRNLELSLSEWILRSMESHEIPQQLNGSDCGVFMCKYADYISRDKPITFTQNNMPYFRRKMVWEIIHQQLL</sequence>
<keyword evidence="4" id="KW-0788">Thiol protease</keyword>
<feature type="compositionally biased region" description="Low complexity" evidence="5">
    <location>
        <begin position="178"/>
        <end position="197"/>
    </location>
</feature>
<dbReference type="InterPro" id="IPR003653">
    <property type="entry name" value="Peptidase_C48_C"/>
</dbReference>
<feature type="region of interest" description="Disordered" evidence="5">
    <location>
        <begin position="114"/>
        <end position="156"/>
    </location>
</feature>
<comment type="similarity">
    <text evidence="1">Belongs to the peptidase C48 family.</text>
</comment>
<proteinExistence type="inferred from homology"/>
<dbReference type="Gene3D" id="3.40.395.10">
    <property type="entry name" value="Adenoviral Proteinase, Chain A"/>
    <property type="match status" value="1"/>
</dbReference>
<evidence type="ECO:0000256" key="1">
    <source>
        <dbReference type="ARBA" id="ARBA00005234"/>
    </source>
</evidence>
<name>A0ABM4F037_9AVES</name>
<keyword evidence="7" id="KW-1185">Reference proteome</keyword>
<dbReference type="InterPro" id="IPR038765">
    <property type="entry name" value="Papain-like_cys_pep_sf"/>
</dbReference>
<evidence type="ECO:0000313" key="8">
    <source>
        <dbReference type="RefSeq" id="XP_067158311.1"/>
    </source>
</evidence>
<feature type="domain" description="Ubiquitin-like protease family profile" evidence="6">
    <location>
        <begin position="474"/>
        <end position="638"/>
    </location>
</feature>
<evidence type="ECO:0000313" key="7">
    <source>
        <dbReference type="Proteomes" id="UP001652627"/>
    </source>
</evidence>
<dbReference type="PANTHER" id="PTHR12606:SF11">
    <property type="entry name" value="SENTRIN-SPECIFIC PROTEASE 2"/>
    <property type="match status" value="1"/>
</dbReference>
<gene>
    <name evidence="8" type="primary">LOC136992655</name>
</gene>
<evidence type="ECO:0000256" key="5">
    <source>
        <dbReference type="SAM" id="MobiDB-lite"/>
    </source>
</evidence>
<evidence type="ECO:0000256" key="4">
    <source>
        <dbReference type="ARBA" id="ARBA00022807"/>
    </source>
</evidence>
<feature type="region of interest" description="Disordered" evidence="5">
    <location>
        <begin position="169"/>
        <end position="204"/>
    </location>
</feature>
<keyword evidence="3" id="KW-0378">Hydrolase</keyword>
<keyword evidence="2" id="KW-0645">Protease</keyword>
<reference evidence="8" key="1">
    <citation type="submission" date="2025-08" db="UniProtKB">
        <authorList>
            <consortium name="RefSeq"/>
        </authorList>
    </citation>
    <scope>IDENTIFICATION</scope>
    <source>
        <tissue evidence="8">Blood</tissue>
    </source>
</reference>
<evidence type="ECO:0000256" key="2">
    <source>
        <dbReference type="ARBA" id="ARBA00022670"/>
    </source>
</evidence>
<feature type="compositionally biased region" description="Basic and acidic residues" evidence="5">
    <location>
        <begin position="146"/>
        <end position="156"/>
    </location>
</feature>
<dbReference type="PROSITE" id="PS50600">
    <property type="entry name" value="ULP_PROTEASE"/>
    <property type="match status" value="1"/>
</dbReference>
<accession>A0ABM4F037</accession>
<evidence type="ECO:0000259" key="6">
    <source>
        <dbReference type="PROSITE" id="PS50600"/>
    </source>
</evidence>
<dbReference type="Proteomes" id="UP001652627">
    <property type="component" value="Chromosome 9"/>
</dbReference>
<organism evidence="7 8">
    <name type="scientific">Apteryx mantelli</name>
    <name type="common">North Island brown kiwi</name>
    <dbReference type="NCBI Taxonomy" id="2696672"/>
    <lineage>
        <taxon>Eukaryota</taxon>
        <taxon>Metazoa</taxon>
        <taxon>Chordata</taxon>
        <taxon>Craniata</taxon>
        <taxon>Vertebrata</taxon>
        <taxon>Euteleostomi</taxon>
        <taxon>Archelosauria</taxon>
        <taxon>Archosauria</taxon>
        <taxon>Dinosauria</taxon>
        <taxon>Saurischia</taxon>
        <taxon>Theropoda</taxon>
        <taxon>Coelurosauria</taxon>
        <taxon>Aves</taxon>
        <taxon>Palaeognathae</taxon>
        <taxon>Apterygiformes</taxon>
        <taxon>Apterygidae</taxon>
        <taxon>Apteryx</taxon>
    </lineage>
</organism>
<evidence type="ECO:0000256" key="3">
    <source>
        <dbReference type="ARBA" id="ARBA00022801"/>
    </source>
</evidence>
<dbReference type="SUPFAM" id="SSF54001">
    <property type="entry name" value="Cysteine proteinases"/>
    <property type="match status" value="1"/>
</dbReference>
<protein>
    <submittedName>
        <fullName evidence="8">Sentrin-specific protease 2-like</fullName>
    </submittedName>
</protein>
<dbReference type="Pfam" id="PF02902">
    <property type="entry name" value="Peptidase_C48"/>
    <property type="match status" value="1"/>
</dbReference>